<name>A0A1I0SRV0_9NOCA</name>
<accession>A0A1I0SRV0</accession>
<dbReference type="AlphaFoldDB" id="A0A1I0SRV0"/>
<dbReference type="Pfam" id="PF10824">
    <property type="entry name" value="T7SS_ESX_EspC"/>
    <property type="match status" value="1"/>
</dbReference>
<evidence type="ECO:0000313" key="1">
    <source>
        <dbReference type="EMBL" id="SFA42212.1"/>
    </source>
</evidence>
<evidence type="ECO:0000313" key="2">
    <source>
        <dbReference type="Proteomes" id="UP000182054"/>
    </source>
</evidence>
<dbReference type="Proteomes" id="UP000182054">
    <property type="component" value="Unassembled WGS sequence"/>
</dbReference>
<dbReference type="GO" id="GO:0009306">
    <property type="term" value="P:protein secretion"/>
    <property type="evidence" value="ECO:0007669"/>
    <property type="project" value="InterPro"/>
</dbReference>
<proteinExistence type="predicted"/>
<dbReference type="GeneID" id="85484682"/>
<sequence length="100" mass="9610">MTTPAVHVDPEHLLALAAALHRTAATTADVAGAGRAAAVVGPALGPIGGAFAAVFGEAVGRHCASLDSLGEVVDAVGARVGAAAHAYTEGDDATAADLRG</sequence>
<reference evidence="1 2" key="1">
    <citation type="submission" date="2016-10" db="EMBL/GenBank/DDBJ databases">
        <authorList>
            <person name="de Groot N.N."/>
        </authorList>
    </citation>
    <scope>NUCLEOTIDE SEQUENCE [LARGE SCALE GENOMIC DNA]</scope>
    <source>
        <strain evidence="1 2">DSM 44908</strain>
    </source>
</reference>
<dbReference type="EMBL" id="FOJN01000002">
    <property type="protein sequence ID" value="SFA42212.1"/>
    <property type="molecule type" value="Genomic_DNA"/>
</dbReference>
<protein>
    <submittedName>
        <fullName evidence="1">Excreted virulence factor EspC, type VII ESX diderm</fullName>
    </submittedName>
</protein>
<dbReference type="InterPro" id="IPR022536">
    <property type="entry name" value="EspC"/>
</dbReference>
<dbReference type="RefSeq" id="WP_068365875.1">
    <property type="nucleotide sequence ID" value="NZ_FOJN01000002.1"/>
</dbReference>
<gene>
    <name evidence="1" type="ORF">SAMN05444374_102212</name>
</gene>
<organism evidence="1 2">
    <name type="scientific">Rhodococcoides kroppenstedtii</name>
    <dbReference type="NCBI Taxonomy" id="293050"/>
    <lineage>
        <taxon>Bacteria</taxon>
        <taxon>Bacillati</taxon>
        <taxon>Actinomycetota</taxon>
        <taxon>Actinomycetes</taxon>
        <taxon>Mycobacteriales</taxon>
        <taxon>Nocardiaceae</taxon>
        <taxon>Rhodococcoides</taxon>
    </lineage>
</organism>